<keyword evidence="3" id="KW-0813">Transport</keyword>
<feature type="domain" description="ABC transporter" evidence="6">
    <location>
        <begin position="8"/>
        <end position="258"/>
    </location>
</feature>
<evidence type="ECO:0000256" key="3">
    <source>
        <dbReference type="ARBA" id="ARBA00022448"/>
    </source>
</evidence>
<dbReference type="EMBL" id="FMXQ01000005">
    <property type="protein sequence ID" value="SDB37545.1"/>
    <property type="molecule type" value="Genomic_DNA"/>
</dbReference>
<dbReference type="PANTHER" id="PTHR43776:SF7">
    <property type="entry name" value="D,D-DIPEPTIDE TRANSPORT ATP-BINDING PROTEIN DDPF-RELATED"/>
    <property type="match status" value="1"/>
</dbReference>
<dbReference type="AlphaFoldDB" id="A0A1G6CXY8"/>
<evidence type="ECO:0000313" key="7">
    <source>
        <dbReference type="EMBL" id="SDB37545.1"/>
    </source>
</evidence>
<reference evidence="7 8" key="1">
    <citation type="submission" date="2016-10" db="EMBL/GenBank/DDBJ databases">
        <authorList>
            <person name="de Groot N.N."/>
        </authorList>
    </citation>
    <scope>NUCLEOTIDE SEQUENCE [LARGE SCALE GENOMIC DNA]</scope>
    <source>
        <strain evidence="7 8">ATCC 35022</strain>
    </source>
</reference>
<proteinExistence type="inferred from homology"/>
<dbReference type="PANTHER" id="PTHR43776">
    <property type="entry name" value="TRANSPORT ATP-BINDING PROTEIN"/>
    <property type="match status" value="1"/>
</dbReference>
<dbReference type="InterPro" id="IPR003439">
    <property type="entry name" value="ABC_transporter-like_ATP-bd"/>
</dbReference>
<evidence type="ECO:0000256" key="1">
    <source>
        <dbReference type="ARBA" id="ARBA00004417"/>
    </source>
</evidence>
<gene>
    <name evidence="7" type="ORF">SAMN02982931_02875</name>
</gene>
<evidence type="ECO:0000313" key="8">
    <source>
        <dbReference type="Proteomes" id="UP000199071"/>
    </source>
</evidence>
<dbReference type="GO" id="GO:0015833">
    <property type="term" value="P:peptide transport"/>
    <property type="evidence" value="ECO:0007669"/>
    <property type="project" value="InterPro"/>
</dbReference>
<dbReference type="SUPFAM" id="SSF52540">
    <property type="entry name" value="P-loop containing nucleoside triphosphate hydrolases"/>
    <property type="match status" value="1"/>
</dbReference>
<dbReference type="OrthoDB" id="9815712at2"/>
<dbReference type="GO" id="GO:0005524">
    <property type="term" value="F:ATP binding"/>
    <property type="evidence" value="ECO:0007669"/>
    <property type="project" value="UniProtKB-KW"/>
</dbReference>
<dbReference type="InterPro" id="IPR013563">
    <property type="entry name" value="Oligopep_ABC_C"/>
</dbReference>
<dbReference type="SMART" id="SM00382">
    <property type="entry name" value="AAA"/>
    <property type="match status" value="1"/>
</dbReference>
<name>A0A1G6CXY8_9HYPH</name>
<evidence type="ECO:0000256" key="5">
    <source>
        <dbReference type="ARBA" id="ARBA00022840"/>
    </source>
</evidence>
<dbReference type="NCBIfam" id="TIGR01727">
    <property type="entry name" value="oligo_HPY"/>
    <property type="match status" value="1"/>
</dbReference>
<evidence type="ECO:0000259" key="6">
    <source>
        <dbReference type="PROSITE" id="PS50893"/>
    </source>
</evidence>
<dbReference type="InterPro" id="IPR050319">
    <property type="entry name" value="ABC_transp_ATP-bind"/>
</dbReference>
<comment type="similarity">
    <text evidence="2">Belongs to the ABC transporter superfamily.</text>
</comment>
<keyword evidence="5 7" id="KW-0067">ATP-binding</keyword>
<dbReference type="Pfam" id="PF08352">
    <property type="entry name" value="oligo_HPY"/>
    <property type="match status" value="1"/>
</dbReference>
<dbReference type="RefSeq" id="WP_090877121.1">
    <property type="nucleotide sequence ID" value="NZ_FMXQ01000005.1"/>
</dbReference>
<dbReference type="Proteomes" id="UP000199071">
    <property type="component" value="Unassembled WGS sequence"/>
</dbReference>
<dbReference type="PROSITE" id="PS00211">
    <property type="entry name" value="ABC_TRANSPORTER_1"/>
    <property type="match status" value="1"/>
</dbReference>
<dbReference type="FunFam" id="3.40.50.300:FF:000016">
    <property type="entry name" value="Oligopeptide ABC transporter ATP-binding component"/>
    <property type="match status" value="1"/>
</dbReference>
<dbReference type="InterPro" id="IPR017871">
    <property type="entry name" value="ABC_transporter-like_CS"/>
</dbReference>
<dbReference type="PROSITE" id="PS50893">
    <property type="entry name" value="ABC_TRANSPORTER_2"/>
    <property type="match status" value="1"/>
</dbReference>
<dbReference type="InterPro" id="IPR027417">
    <property type="entry name" value="P-loop_NTPase"/>
</dbReference>
<dbReference type="GO" id="GO:0055085">
    <property type="term" value="P:transmembrane transport"/>
    <property type="evidence" value="ECO:0007669"/>
    <property type="project" value="UniProtKB-ARBA"/>
</dbReference>
<keyword evidence="4" id="KW-0547">Nucleotide-binding</keyword>
<dbReference type="CDD" id="cd03257">
    <property type="entry name" value="ABC_NikE_OppD_transporters"/>
    <property type="match status" value="1"/>
</dbReference>
<protein>
    <submittedName>
        <fullName evidence="7">Peptide/nickel transport system ATP-binding protein</fullName>
    </submittedName>
</protein>
<organism evidence="7 8">
    <name type="scientific">Bauldia litoralis</name>
    <dbReference type="NCBI Taxonomy" id="665467"/>
    <lineage>
        <taxon>Bacteria</taxon>
        <taxon>Pseudomonadati</taxon>
        <taxon>Pseudomonadota</taxon>
        <taxon>Alphaproteobacteria</taxon>
        <taxon>Hyphomicrobiales</taxon>
        <taxon>Kaistiaceae</taxon>
        <taxon>Bauldia</taxon>
    </lineage>
</organism>
<evidence type="ECO:0000256" key="4">
    <source>
        <dbReference type="ARBA" id="ARBA00022741"/>
    </source>
</evidence>
<dbReference type="STRING" id="665467.SAMN02982931_02875"/>
<evidence type="ECO:0000256" key="2">
    <source>
        <dbReference type="ARBA" id="ARBA00005417"/>
    </source>
</evidence>
<dbReference type="GO" id="GO:0005886">
    <property type="term" value="C:plasma membrane"/>
    <property type="evidence" value="ECO:0007669"/>
    <property type="project" value="UniProtKB-SubCell"/>
</dbReference>
<sequence length="355" mass="38160">MTAPALTLDVKDLTKVFRVQGGLFGRNIRAVAAVNGVSFSVRRGETLGLVGESGSGKSTTARLLLRLIEPTSGTIRLNGQDLSTLPPSELRSRRGGMQMVFQDPFASLNPRLSIGYQLAEPLIVHGICGRDEARIRVAALLERVGLNPRHADSYPHQFSGGQRQRIAIARALAVEPDLVVADEAVSALDVSVRAQILNLIADIRAESNLSIVFISHDLGVVWQIVDRVAVMYRGRIVEMGPVKTVFGEPRHPYTRELLEAMPLARPGARTAHRVLPPDDGAGSGTGCAFAARCPLVTDHCREASPPLADVGPDHASACFRAAEVTPFEPGVSPVPAAAQDRLRRLQDRFLAGEDA</sequence>
<dbReference type="Pfam" id="PF00005">
    <property type="entry name" value="ABC_tran"/>
    <property type="match status" value="1"/>
</dbReference>
<comment type="subcellular location">
    <subcellularLocation>
        <location evidence="1">Cell inner membrane</location>
        <topology evidence="1">Peripheral membrane protein</topology>
    </subcellularLocation>
</comment>
<keyword evidence="8" id="KW-1185">Reference proteome</keyword>
<dbReference type="InterPro" id="IPR003593">
    <property type="entry name" value="AAA+_ATPase"/>
</dbReference>
<dbReference type="GO" id="GO:0016887">
    <property type="term" value="F:ATP hydrolysis activity"/>
    <property type="evidence" value="ECO:0007669"/>
    <property type="project" value="InterPro"/>
</dbReference>
<accession>A0A1G6CXY8</accession>
<dbReference type="Gene3D" id="3.40.50.300">
    <property type="entry name" value="P-loop containing nucleotide triphosphate hydrolases"/>
    <property type="match status" value="1"/>
</dbReference>